<reference evidence="11" key="3">
    <citation type="submission" date="2011-03" db="EMBL/GenBank/DDBJ databases">
        <title>Annotation of Magnaporthe poae ATCC 64411.</title>
        <authorList>
            <person name="Ma L.-J."/>
            <person name="Dead R."/>
            <person name="Young S.K."/>
            <person name="Zeng Q."/>
            <person name="Gargeya S."/>
            <person name="Fitzgerald M."/>
            <person name="Haas B."/>
            <person name="Abouelleil A."/>
            <person name="Alvarado L."/>
            <person name="Arachchi H.M."/>
            <person name="Berlin A."/>
            <person name="Brown A."/>
            <person name="Chapman S.B."/>
            <person name="Chen Z."/>
            <person name="Dunbar C."/>
            <person name="Freedman E."/>
            <person name="Gearin G."/>
            <person name="Gellesch M."/>
            <person name="Goldberg J."/>
            <person name="Griggs A."/>
            <person name="Gujja S."/>
            <person name="Heiman D."/>
            <person name="Howarth C."/>
            <person name="Larson L."/>
            <person name="Lui A."/>
            <person name="MacDonald P.J.P."/>
            <person name="Mehta T."/>
            <person name="Montmayeur A."/>
            <person name="Murphy C."/>
            <person name="Neiman D."/>
            <person name="Pearson M."/>
            <person name="Priest M."/>
            <person name="Roberts A."/>
            <person name="Saif S."/>
            <person name="Shea T."/>
            <person name="Shenoy N."/>
            <person name="Sisk P."/>
            <person name="Stolte C."/>
            <person name="Sykes S."/>
            <person name="Yandava C."/>
            <person name="Wortman J."/>
            <person name="Nusbaum C."/>
            <person name="Birren B."/>
        </authorList>
    </citation>
    <scope>NUCLEOTIDE SEQUENCE</scope>
    <source>
        <strain evidence="11">ATCC 64411</strain>
    </source>
</reference>
<feature type="transmembrane region" description="Helical" evidence="10">
    <location>
        <begin position="141"/>
        <end position="162"/>
    </location>
</feature>
<evidence type="ECO:0000256" key="2">
    <source>
        <dbReference type="ARBA" id="ARBA00004614"/>
    </source>
</evidence>
<proteinExistence type="inferred from homology"/>
<feature type="transmembrane region" description="Helical" evidence="10">
    <location>
        <begin position="183"/>
        <end position="201"/>
    </location>
</feature>
<evidence type="ECO:0000256" key="6">
    <source>
        <dbReference type="ARBA" id="ARBA00022989"/>
    </source>
</evidence>
<dbReference type="GO" id="GO:0000139">
    <property type="term" value="C:Golgi membrane"/>
    <property type="evidence" value="ECO:0007669"/>
    <property type="project" value="UniProtKB-SubCell"/>
</dbReference>
<gene>
    <name evidence="11" type="ORF">MAPG_08536</name>
</gene>
<comment type="subcellular location">
    <subcellularLocation>
        <location evidence="2">Golgi apparatus membrane</location>
        <topology evidence="2">Single-pass type I membrane protein</topology>
    </subcellularLocation>
</comment>
<dbReference type="EMBL" id="ADBL01002063">
    <property type="status" value="NOT_ANNOTATED_CDS"/>
    <property type="molecule type" value="Genomic_DNA"/>
</dbReference>
<dbReference type="OrthoDB" id="10034655at2759"/>
<dbReference type="Proteomes" id="UP000011715">
    <property type="component" value="Unassembled WGS sequence"/>
</dbReference>
<feature type="compositionally biased region" description="Basic residues" evidence="9">
    <location>
        <begin position="33"/>
        <end position="44"/>
    </location>
</feature>
<dbReference type="EnsemblFungi" id="MAPG_08536T0">
    <property type="protein sequence ID" value="MAPG_08536T0"/>
    <property type="gene ID" value="MAPG_08536"/>
</dbReference>
<evidence type="ECO:0000256" key="10">
    <source>
        <dbReference type="SAM" id="Phobius"/>
    </source>
</evidence>
<evidence type="ECO:0000256" key="9">
    <source>
        <dbReference type="SAM" id="MobiDB-lite"/>
    </source>
</evidence>
<evidence type="ECO:0000256" key="7">
    <source>
        <dbReference type="ARBA" id="ARBA00023034"/>
    </source>
</evidence>
<keyword evidence="13" id="KW-1185">Reference proteome</keyword>
<dbReference type="STRING" id="644358.A0A0C4E7M1"/>
<dbReference type="AlphaFoldDB" id="A0A0C4E7M1"/>
<reference evidence="12" key="4">
    <citation type="journal article" date="2015" name="G3 (Bethesda)">
        <title>Genome sequences of three phytopathogenic species of the Magnaporthaceae family of fungi.</title>
        <authorList>
            <person name="Okagaki L.H."/>
            <person name="Nunes C.C."/>
            <person name="Sailsbery J."/>
            <person name="Clay B."/>
            <person name="Brown D."/>
            <person name="John T."/>
            <person name="Oh Y."/>
            <person name="Young N."/>
            <person name="Fitzgerald M."/>
            <person name="Haas B.J."/>
            <person name="Zeng Q."/>
            <person name="Young S."/>
            <person name="Adiconis X."/>
            <person name="Fan L."/>
            <person name="Levin J.Z."/>
            <person name="Mitchell T.K."/>
            <person name="Okubara P.A."/>
            <person name="Farman M.L."/>
            <person name="Kohn L.M."/>
            <person name="Birren B."/>
            <person name="Ma L.-J."/>
            <person name="Dean R.A."/>
        </authorList>
    </citation>
    <scope>NUCLEOTIDE SEQUENCE</scope>
    <source>
        <strain evidence="12">ATCC 64411 / 73-15</strain>
    </source>
</reference>
<reference evidence="13" key="1">
    <citation type="submission" date="2010-05" db="EMBL/GenBank/DDBJ databases">
        <title>The genome sequence of Magnaporthe poae strain ATCC 64411.</title>
        <authorList>
            <person name="Ma L.-J."/>
            <person name="Dead R."/>
            <person name="Young S."/>
            <person name="Zeng Q."/>
            <person name="Koehrsen M."/>
            <person name="Alvarado L."/>
            <person name="Berlin A."/>
            <person name="Chapman S.B."/>
            <person name="Chen Z."/>
            <person name="Freedman E."/>
            <person name="Gellesch M."/>
            <person name="Goldberg J."/>
            <person name="Griggs A."/>
            <person name="Gujja S."/>
            <person name="Heilman E.R."/>
            <person name="Heiman D."/>
            <person name="Hepburn T."/>
            <person name="Howarth C."/>
            <person name="Jen D."/>
            <person name="Larson L."/>
            <person name="Mehta T."/>
            <person name="Neiman D."/>
            <person name="Pearson M."/>
            <person name="Roberts A."/>
            <person name="Saif S."/>
            <person name="Shea T."/>
            <person name="Shenoy N."/>
            <person name="Sisk P."/>
            <person name="Stolte C."/>
            <person name="Sykes S."/>
            <person name="Walk T."/>
            <person name="White J."/>
            <person name="Yandava C."/>
            <person name="Haas B."/>
            <person name="Nusbaum C."/>
            <person name="Birren B."/>
        </authorList>
    </citation>
    <scope>NUCLEOTIDE SEQUENCE [LARGE SCALE GENOMIC DNA]</scope>
    <source>
        <strain evidence="13">ATCC 64411 / 73-15</strain>
    </source>
</reference>
<evidence type="ECO:0000256" key="5">
    <source>
        <dbReference type="ARBA" id="ARBA00022729"/>
    </source>
</evidence>
<dbReference type="VEuPathDB" id="FungiDB:MAPG_08536"/>
<keyword evidence="6 10" id="KW-1133">Transmembrane helix</keyword>
<reference evidence="11" key="2">
    <citation type="submission" date="2010-05" db="EMBL/GenBank/DDBJ databases">
        <title>The Genome Sequence of Magnaporthe poae strain ATCC 64411.</title>
        <authorList>
            <consortium name="The Broad Institute Genome Sequencing Platform"/>
            <consortium name="Broad Institute Genome Sequencing Center for Infectious Disease"/>
            <person name="Ma L.-J."/>
            <person name="Dead R."/>
            <person name="Young S."/>
            <person name="Zeng Q."/>
            <person name="Koehrsen M."/>
            <person name="Alvarado L."/>
            <person name="Berlin A."/>
            <person name="Chapman S.B."/>
            <person name="Chen Z."/>
            <person name="Freedman E."/>
            <person name="Gellesch M."/>
            <person name="Goldberg J."/>
            <person name="Griggs A."/>
            <person name="Gujja S."/>
            <person name="Heilman E.R."/>
            <person name="Heiman D."/>
            <person name="Hepburn T."/>
            <person name="Howarth C."/>
            <person name="Jen D."/>
            <person name="Larson L."/>
            <person name="Mehta T."/>
            <person name="Neiman D."/>
            <person name="Pearson M."/>
            <person name="Roberts A."/>
            <person name="Saif S."/>
            <person name="Shea T."/>
            <person name="Shenoy N."/>
            <person name="Sisk P."/>
            <person name="Stolte C."/>
            <person name="Sykes S."/>
            <person name="Walk T."/>
            <person name="White J."/>
            <person name="Yandava C."/>
            <person name="Haas B."/>
            <person name="Nusbaum C."/>
            <person name="Birren B."/>
        </authorList>
    </citation>
    <scope>NUCLEOTIDE SEQUENCE</scope>
    <source>
        <strain evidence="11">ATCC 64411</strain>
    </source>
</reference>
<keyword evidence="8 10" id="KW-0472">Membrane</keyword>
<keyword evidence="7" id="KW-0333">Golgi apparatus</keyword>
<keyword evidence="5" id="KW-0732">Signal</keyword>
<evidence type="ECO:0000256" key="8">
    <source>
        <dbReference type="ARBA" id="ARBA00023136"/>
    </source>
</evidence>
<evidence type="ECO:0000256" key="1">
    <source>
        <dbReference type="ARBA" id="ARBA00002154"/>
    </source>
</evidence>
<accession>A0A0C4E7M1</accession>
<sequence length="202" mass="22415">MPELMLLDRRQRAAAACIFCRAKAPTRQVPAHKVTRIHYRRGPRYPHSANRATRESSSSANELTSLATRRPTPPQHCPQENAVLSRPDSPKSLCHTQEGQHPGLDISRPQKGPQPLLLLLLIAPRAAKAKMAALFNFQSLLLVILLLICTSTYVHAIFPALLDNRKEGFMGIFWKSARVGERLSPYISICCVAMAVSVFIGN</sequence>
<evidence type="ECO:0000313" key="11">
    <source>
        <dbReference type="EMBL" id="KLU89565.1"/>
    </source>
</evidence>
<feature type="region of interest" description="Disordered" evidence="9">
    <location>
        <begin position="30"/>
        <end position="109"/>
    </location>
</feature>
<evidence type="ECO:0000313" key="12">
    <source>
        <dbReference type="EnsemblFungi" id="MAPG_08536T0"/>
    </source>
</evidence>
<evidence type="ECO:0000256" key="3">
    <source>
        <dbReference type="ARBA" id="ARBA00008961"/>
    </source>
</evidence>
<keyword evidence="4 10" id="KW-0812">Transmembrane</keyword>
<dbReference type="InterPro" id="IPR009653">
    <property type="entry name" value="Ksh1"/>
</dbReference>
<dbReference type="EMBL" id="GL876973">
    <property type="protein sequence ID" value="KLU89565.1"/>
    <property type="molecule type" value="Genomic_DNA"/>
</dbReference>
<dbReference type="PANTHER" id="PTHR13229">
    <property type="entry name" value="PROTEIN KISH-A"/>
    <property type="match status" value="1"/>
</dbReference>
<organism evidence="12 13">
    <name type="scientific">Magnaporthiopsis poae (strain ATCC 64411 / 73-15)</name>
    <name type="common">Kentucky bluegrass fungus</name>
    <name type="synonym">Magnaporthe poae</name>
    <dbReference type="NCBI Taxonomy" id="644358"/>
    <lineage>
        <taxon>Eukaryota</taxon>
        <taxon>Fungi</taxon>
        <taxon>Dikarya</taxon>
        <taxon>Ascomycota</taxon>
        <taxon>Pezizomycotina</taxon>
        <taxon>Sordariomycetes</taxon>
        <taxon>Sordariomycetidae</taxon>
        <taxon>Magnaporthales</taxon>
        <taxon>Magnaporthaceae</taxon>
        <taxon>Magnaporthiopsis</taxon>
    </lineage>
</organism>
<evidence type="ECO:0000256" key="4">
    <source>
        <dbReference type="ARBA" id="ARBA00022692"/>
    </source>
</evidence>
<dbReference type="Pfam" id="PF06842">
    <property type="entry name" value="DUF1242"/>
    <property type="match status" value="1"/>
</dbReference>
<evidence type="ECO:0008006" key="14">
    <source>
        <dbReference type="Google" id="ProtNLM"/>
    </source>
</evidence>
<protein>
    <recommendedName>
        <fullName evidence="14">Protein kish</fullName>
    </recommendedName>
</protein>
<evidence type="ECO:0000313" key="13">
    <source>
        <dbReference type="Proteomes" id="UP000011715"/>
    </source>
</evidence>
<dbReference type="eggNOG" id="KOG3808">
    <property type="taxonomic scope" value="Eukaryota"/>
</dbReference>
<comment type="function">
    <text evidence="1">Involved in the early part of the secretory pathway.</text>
</comment>
<reference evidence="12" key="5">
    <citation type="submission" date="2015-06" db="UniProtKB">
        <authorList>
            <consortium name="EnsemblFungi"/>
        </authorList>
    </citation>
    <scope>IDENTIFICATION</scope>
    <source>
        <strain evidence="12">ATCC 64411</strain>
    </source>
</reference>
<dbReference type="InterPro" id="IPR051523">
    <property type="entry name" value="KISH_domain"/>
</dbReference>
<name>A0A0C4E7M1_MAGP6</name>
<comment type="similarity">
    <text evidence="3">Belongs to the KISH family.</text>
</comment>
<feature type="compositionally biased region" description="Polar residues" evidence="9">
    <location>
        <begin position="55"/>
        <end position="67"/>
    </location>
</feature>